<evidence type="ECO:0000256" key="5">
    <source>
        <dbReference type="ARBA" id="ARBA00022927"/>
    </source>
</evidence>
<dbReference type="Gene3D" id="1.10.10.2570">
    <property type="match status" value="1"/>
</dbReference>
<comment type="function">
    <text evidence="7">Plays a role in autophagy. Functions at the preautophagosomal structure (PAS) in order to form normal autophagosomes under starvation conditions. Also plays a role in mitophagy and regulation of filamentous growth.</text>
</comment>
<feature type="compositionally biased region" description="Polar residues" evidence="8">
    <location>
        <begin position="441"/>
        <end position="456"/>
    </location>
</feature>
<evidence type="ECO:0000256" key="2">
    <source>
        <dbReference type="ARBA" id="ARBA00010082"/>
    </source>
</evidence>
<feature type="compositionally biased region" description="Low complexity" evidence="8">
    <location>
        <begin position="389"/>
        <end position="398"/>
    </location>
</feature>
<feature type="compositionally biased region" description="Low complexity" evidence="8">
    <location>
        <begin position="253"/>
        <end position="267"/>
    </location>
</feature>
<gene>
    <name evidence="10" type="ORF">BU16DRAFT_623147</name>
</gene>
<accession>A0A6A6Q9D0</accession>
<feature type="region of interest" description="Disordered" evidence="8">
    <location>
        <begin position="1"/>
        <end position="37"/>
    </location>
</feature>
<feature type="compositionally biased region" description="Pro residues" evidence="8">
    <location>
        <begin position="228"/>
        <end position="240"/>
    </location>
</feature>
<feature type="domain" description="Atg29 N-terminal" evidence="9">
    <location>
        <begin position="45"/>
        <end position="98"/>
    </location>
</feature>
<dbReference type="InterPro" id="IPR039362">
    <property type="entry name" value="ATG29_sf"/>
</dbReference>
<evidence type="ECO:0000256" key="4">
    <source>
        <dbReference type="ARBA" id="ARBA00022448"/>
    </source>
</evidence>
<evidence type="ECO:0000256" key="1">
    <source>
        <dbReference type="ARBA" id="ARBA00004329"/>
    </source>
</evidence>
<dbReference type="GO" id="GO:0015031">
    <property type="term" value="P:protein transport"/>
    <property type="evidence" value="ECO:0007669"/>
    <property type="project" value="UniProtKB-KW"/>
</dbReference>
<protein>
    <recommendedName>
        <fullName evidence="3">Autophagy-related protein 29</fullName>
    </recommendedName>
</protein>
<feature type="compositionally biased region" description="Basic and acidic residues" evidence="8">
    <location>
        <begin position="324"/>
        <end position="334"/>
    </location>
</feature>
<evidence type="ECO:0000256" key="6">
    <source>
        <dbReference type="ARBA" id="ARBA00023006"/>
    </source>
</evidence>
<evidence type="ECO:0000259" key="9">
    <source>
        <dbReference type="Pfam" id="PF18388"/>
    </source>
</evidence>
<dbReference type="Proteomes" id="UP000799750">
    <property type="component" value="Unassembled WGS sequence"/>
</dbReference>
<dbReference type="GO" id="GO:0000407">
    <property type="term" value="C:phagophore assembly site"/>
    <property type="evidence" value="ECO:0007669"/>
    <property type="project" value="UniProtKB-SubCell"/>
</dbReference>
<dbReference type="AlphaFoldDB" id="A0A6A6Q9D0"/>
<feature type="compositionally biased region" description="Low complexity" evidence="8">
    <location>
        <begin position="125"/>
        <end position="144"/>
    </location>
</feature>
<dbReference type="PANTHER" id="PTHR40012">
    <property type="entry name" value="AUTOPHAGY-RELATED PROTEIN 29"/>
    <property type="match status" value="1"/>
</dbReference>
<evidence type="ECO:0000313" key="11">
    <source>
        <dbReference type="Proteomes" id="UP000799750"/>
    </source>
</evidence>
<evidence type="ECO:0000313" key="10">
    <source>
        <dbReference type="EMBL" id="KAF2488872.1"/>
    </source>
</evidence>
<dbReference type="InterPro" id="IPR040666">
    <property type="entry name" value="Atg29_N"/>
</dbReference>
<proteinExistence type="inferred from homology"/>
<feature type="compositionally biased region" description="Acidic residues" evidence="8">
    <location>
        <begin position="300"/>
        <end position="313"/>
    </location>
</feature>
<comment type="subcellular location">
    <subcellularLocation>
        <location evidence="1">Preautophagosomal structure</location>
    </subcellularLocation>
</comment>
<dbReference type="FunFam" id="1.10.10.2570:FF:000001">
    <property type="entry name" value="Autophagy-related protein 29"/>
    <property type="match status" value="1"/>
</dbReference>
<keyword evidence="11" id="KW-1185">Reference proteome</keyword>
<evidence type="ECO:0000256" key="3">
    <source>
        <dbReference type="ARBA" id="ARBA00013784"/>
    </source>
</evidence>
<dbReference type="GO" id="GO:0000045">
    <property type="term" value="P:autophagosome assembly"/>
    <property type="evidence" value="ECO:0007669"/>
    <property type="project" value="InterPro"/>
</dbReference>
<feature type="compositionally biased region" description="Polar residues" evidence="8">
    <location>
        <begin position="193"/>
        <end position="214"/>
    </location>
</feature>
<evidence type="ECO:0000256" key="8">
    <source>
        <dbReference type="SAM" id="MobiDB-lite"/>
    </source>
</evidence>
<evidence type="ECO:0000256" key="7">
    <source>
        <dbReference type="ARBA" id="ARBA00060351"/>
    </source>
</evidence>
<feature type="compositionally biased region" description="Basic residues" evidence="8">
    <location>
        <begin position="281"/>
        <end position="293"/>
    </location>
</feature>
<dbReference type="PANTHER" id="PTHR40012:SF1">
    <property type="entry name" value="AUTOPHAGY-RELATED PROTEIN 29"/>
    <property type="match status" value="1"/>
</dbReference>
<dbReference type="InterPro" id="IPR039113">
    <property type="entry name" value="ATG29"/>
</dbReference>
<sequence>MSRPTSQNMAGVKGIHTRNLSNPSAPQDPRAQRRASVLSKPEIHFTAFIRLPFARGDFVDPPQVDWNATKDRALWKIISRSPKTADLDWEDLALKFQVSQAFMLQQAAWLYERHLTHVRAQMKKVGGSNTTTGSGGSSHTVVGGIPMKRLGSGGSAASRTPSALSIRPRDSPIPKGDTSTPGTPRTMAPPLSRNPSTNTVTQSRANVPATTTNIAPRYHLQRSFRSSFPPPLKSTPPVLSPPTELATNPSEPTSPTISALSSSSSSESSEDETSNPLHRSQLFKRPPRFRAQKPRGLATLDDEDHEGDDEDDSGSFLPFAQTERTSDAPRKDDPSATLRDTSPPPARVPNPKYLSEDTNKAPVSATHGYSSLRGGASKGKGKVPMHPISSSATSSASDAPHRPSTMSPHTLSPRHRAELARLSPRRSASGAAGGKREGSDGTPSMGSSFSDLDDASITQSALEEALLSNMQHGRMSTLSQLRSRYL</sequence>
<keyword evidence="5" id="KW-0653">Protein transport</keyword>
<keyword evidence="6" id="KW-0072">Autophagy</keyword>
<dbReference type="Pfam" id="PF18388">
    <property type="entry name" value="ATG29_N"/>
    <property type="match status" value="1"/>
</dbReference>
<reference evidence="10" key="1">
    <citation type="journal article" date="2020" name="Stud. Mycol.">
        <title>101 Dothideomycetes genomes: a test case for predicting lifestyles and emergence of pathogens.</title>
        <authorList>
            <person name="Haridas S."/>
            <person name="Albert R."/>
            <person name="Binder M."/>
            <person name="Bloem J."/>
            <person name="Labutti K."/>
            <person name="Salamov A."/>
            <person name="Andreopoulos B."/>
            <person name="Baker S."/>
            <person name="Barry K."/>
            <person name="Bills G."/>
            <person name="Bluhm B."/>
            <person name="Cannon C."/>
            <person name="Castanera R."/>
            <person name="Culley D."/>
            <person name="Daum C."/>
            <person name="Ezra D."/>
            <person name="Gonzalez J."/>
            <person name="Henrissat B."/>
            <person name="Kuo A."/>
            <person name="Liang C."/>
            <person name="Lipzen A."/>
            <person name="Lutzoni F."/>
            <person name="Magnuson J."/>
            <person name="Mondo S."/>
            <person name="Nolan M."/>
            <person name="Ohm R."/>
            <person name="Pangilinan J."/>
            <person name="Park H.-J."/>
            <person name="Ramirez L."/>
            <person name="Alfaro M."/>
            <person name="Sun H."/>
            <person name="Tritt A."/>
            <person name="Yoshinaga Y."/>
            <person name="Zwiers L.-H."/>
            <person name="Turgeon B."/>
            <person name="Goodwin S."/>
            <person name="Spatafora J."/>
            <person name="Crous P."/>
            <person name="Grigoriev I."/>
        </authorList>
    </citation>
    <scope>NUCLEOTIDE SEQUENCE</scope>
    <source>
        <strain evidence="10">CBS 269.34</strain>
    </source>
</reference>
<feature type="region of interest" description="Disordered" evidence="8">
    <location>
        <begin position="125"/>
        <end position="456"/>
    </location>
</feature>
<name>A0A6A6Q9D0_9PEZI</name>
<organism evidence="10 11">
    <name type="scientific">Lophium mytilinum</name>
    <dbReference type="NCBI Taxonomy" id="390894"/>
    <lineage>
        <taxon>Eukaryota</taxon>
        <taxon>Fungi</taxon>
        <taxon>Dikarya</taxon>
        <taxon>Ascomycota</taxon>
        <taxon>Pezizomycotina</taxon>
        <taxon>Dothideomycetes</taxon>
        <taxon>Pleosporomycetidae</taxon>
        <taxon>Mytilinidiales</taxon>
        <taxon>Mytilinidiaceae</taxon>
        <taxon>Lophium</taxon>
    </lineage>
</organism>
<comment type="similarity">
    <text evidence="2">Belongs to the ATG29 family.</text>
</comment>
<keyword evidence="4" id="KW-0813">Transport</keyword>
<dbReference type="OrthoDB" id="21072at2759"/>
<dbReference type="EMBL" id="MU004200">
    <property type="protein sequence ID" value="KAF2488872.1"/>
    <property type="molecule type" value="Genomic_DNA"/>
</dbReference>